<gene>
    <name evidence="3" type="ORF">MBM_06988</name>
</gene>
<feature type="compositionally biased region" description="Low complexity" evidence="1">
    <location>
        <begin position="10"/>
        <end position="22"/>
    </location>
</feature>
<feature type="region of interest" description="Disordered" evidence="1">
    <location>
        <begin position="1"/>
        <end position="127"/>
    </location>
</feature>
<dbReference type="OMA" id="FVANVQD"/>
<protein>
    <submittedName>
        <fullName evidence="3">STAG domain-containing protein</fullName>
    </submittedName>
</protein>
<feature type="domain" description="SCD" evidence="2">
    <location>
        <begin position="368"/>
        <end position="452"/>
    </location>
</feature>
<dbReference type="EMBL" id="JH921444">
    <property type="protein sequence ID" value="EKD14777.1"/>
    <property type="molecule type" value="Genomic_DNA"/>
</dbReference>
<feature type="region of interest" description="Disordered" evidence="1">
    <location>
        <begin position="1080"/>
        <end position="1174"/>
    </location>
</feature>
<dbReference type="Pfam" id="PF21581">
    <property type="entry name" value="SCD"/>
    <property type="match status" value="1"/>
</dbReference>
<dbReference type="InParanoid" id="K1WQY9"/>
<dbReference type="Pfam" id="PF08514">
    <property type="entry name" value="STAG"/>
    <property type="match status" value="1"/>
</dbReference>
<dbReference type="InterPro" id="IPR020839">
    <property type="entry name" value="SCD"/>
</dbReference>
<organism evidence="3 4">
    <name type="scientific">Marssonina brunnea f. sp. multigermtubi (strain MB_m1)</name>
    <name type="common">Marssonina leaf spot fungus</name>
    <dbReference type="NCBI Taxonomy" id="1072389"/>
    <lineage>
        <taxon>Eukaryota</taxon>
        <taxon>Fungi</taxon>
        <taxon>Dikarya</taxon>
        <taxon>Ascomycota</taxon>
        <taxon>Pezizomycotina</taxon>
        <taxon>Leotiomycetes</taxon>
        <taxon>Helotiales</taxon>
        <taxon>Drepanopezizaceae</taxon>
        <taxon>Drepanopeziza</taxon>
    </lineage>
</organism>
<dbReference type="Proteomes" id="UP000006753">
    <property type="component" value="Unassembled WGS sequence"/>
</dbReference>
<dbReference type="GO" id="GO:0005634">
    <property type="term" value="C:nucleus"/>
    <property type="evidence" value="ECO:0007669"/>
    <property type="project" value="TreeGrafter"/>
</dbReference>
<dbReference type="GO" id="GO:0000785">
    <property type="term" value="C:chromatin"/>
    <property type="evidence" value="ECO:0007669"/>
    <property type="project" value="TreeGrafter"/>
</dbReference>
<evidence type="ECO:0000313" key="4">
    <source>
        <dbReference type="Proteomes" id="UP000006753"/>
    </source>
</evidence>
<dbReference type="AlphaFoldDB" id="K1WQY9"/>
<dbReference type="PROSITE" id="PS51425">
    <property type="entry name" value="SCD"/>
    <property type="match status" value="1"/>
</dbReference>
<dbReference type="InterPro" id="IPR013721">
    <property type="entry name" value="STAG"/>
</dbReference>
<dbReference type="FunCoup" id="K1WQY9">
    <property type="interactions" value="165"/>
</dbReference>
<dbReference type="PANTHER" id="PTHR11199">
    <property type="entry name" value="STROMAL ANTIGEN"/>
    <property type="match status" value="1"/>
</dbReference>
<feature type="region of interest" description="Disordered" evidence="1">
    <location>
        <begin position="990"/>
        <end position="1018"/>
    </location>
</feature>
<dbReference type="Pfam" id="PF24571">
    <property type="entry name" value="HEAT_SCC3-SA"/>
    <property type="match status" value="1"/>
</dbReference>
<keyword evidence="4" id="KW-1185">Reference proteome</keyword>
<dbReference type="InterPro" id="IPR039662">
    <property type="entry name" value="Cohesin_Scc3/SA"/>
</dbReference>
<dbReference type="Gene3D" id="1.25.10.10">
    <property type="entry name" value="Leucine-rich Repeat Variant"/>
    <property type="match status" value="1"/>
</dbReference>
<dbReference type="InterPro" id="IPR056396">
    <property type="entry name" value="HEAT_SCC3-SA"/>
</dbReference>
<dbReference type="InterPro" id="IPR011989">
    <property type="entry name" value="ARM-like"/>
</dbReference>
<dbReference type="eggNOG" id="KOG2011">
    <property type="taxonomic scope" value="Eukaryota"/>
</dbReference>
<dbReference type="HOGENOM" id="CLU_003254_0_0_1"/>
<sequence length="1174" mass="131426">MRTQRAHLMDISNNDAASSSIALGSRRRSGRAVKVPEKFVPNLPSSQSASANAKRKREEEEEEEEDGEGDGEVDASDIDESEEDSPDEVESAAEEELRDTRKRAKKPKAKSRKPAAKKPKVNGYALREDPLAVKLPARPKKSAAKRVAIADEDAEGLYADVFTSGDATENVVTRWLANYDADNLDALADLVNMVLRSAGCAVEISSDDIGDDDNVAGKLEDIQVEHQANNITTYPLTSKARSGIVFRERLIDFFDKLVETMHFTGILYREKPLIENIDMWISSLSSSALRPFRHTATLVALTMVTAMCRIADGESTIAAQVQRQLETESKKKGANKARLADFQRRVQTNRDNKEFVELRISRLFDSVYTHRYRDVDPNIRIECAEAMGTWMLTLSSVFFDGAYLRYMGWTLSDTSAAMRLEVVKQLQKLMLHLNTGGMRHFIERFRPRIIEMATRDSEPDVRAAVVELMDLIRQAGMLEPNDIDTVGKLIFDSEPKVRNAIVGFFAENINDFYDSKVEELGGEEAIEDLLATDDDEEYDTPRAGWIRLKCLVESLLSYDNQDEDSMPDQLSLDLIDIHGLESRFTLAAQALYERIPVLKDWEVLAGYLLYDHTSADTDNEAENTIRASFKPSEQEERVLLEILNAVVKVGLAHIDQKAKVRSNTAKAEAKEEKENAARRLAGLIPRLLKKYGADPRTVTIVLRLEHVLDLSVFQELRQNTTAYSQMLDEISAQFNGHADKGVLSEAVAAFLHARGHEELEEIAESKILSLWDDTANSLRKINKAGDVTVRGSLSDRLLTELSHNLARLEQLSTIATSVEVLEEPSTTSSEPLPIVILLDIIARGVFEAPNEDEEIDSQEDEIVLSAIKSAMFFFMWKIRALSNALTGGDEVPDIEIDNLREWRDIYINNLTAAFSSRSTLDLVRLVGAGSLLDAHILFATVRSIEIPEKADPDNDEQHYLTLFQHISPEVHHELVAIFDSLEKQFAKKSKKRLAAPGDDEDPEDVDDETEEEEEEVTDLERRAEALSAEKDLCELTGKLVMAIRARVIDDQGKLKGKLRSRLLRNKANLGPNFKEILTYIDEPKPKAKKGHPSKAKPAASDAKKGTLSKEFVEEDEEEEEDPFADAQPEEGTIEDLRRRELLEDDPEDPVEANGNSDAAGGAEEDEDEDEIMGD</sequence>
<feature type="compositionally biased region" description="Acidic residues" evidence="1">
    <location>
        <begin position="1162"/>
        <end position="1174"/>
    </location>
</feature>
<name>K1WQY9_MARBU</name>
<feature type="compositionally biased region" description="Acidic residues" evidence="1">
    <location>
        <begin position="997"/>
        <end position="1017"/>
    </location>
</feature>
<dbReference type="STRING" id="1072389.K1WQY9"/>
<evidence type="ECO:0000256" key="1">
    <source>
        <dbReference type="SAM" id="MobiDB-lite"/>
    </source>
</evidence>
<dbReference type="KEGG" id="mbe:MBM_06988"/>
<evidence type="ECO:0000259" key="2">
    <source>
        <dbReference type="PROSITE" id="PS51425"/>
    </source>
</evidence>
<dbReference type="GO" id="GO:0007062">
    <property type="term" value="P:sister chromatid cohesion"/>
    <property type="evidence" value="ECO:0007669"/>
    <property type="project" value="UniProtKB-ARBA"/>
</dbReference>
<feature type="compositionally biased region" description="Acidic residues" evidence="1">
    <location>
        <begin position="59"/>
        <end position="97"/>
    </location>
</feature>
<dbReference type="InterPro" id="IPR016024">
    <property type="entry name" value="ARM-type_fold"/>
</dbReference>
<dbReference type="GeneID" id="18762923"/>
<dbReference type="SUPFAM" id="SSF48371">
    <property type="entry name" value="ARM repeat"/>
    <property type="match status" value="1"/>
</dbReference>
<feature type="compositionally biased region" description="Basic residues" evidence="1">
    <location>
        <begin position="100"/>
        <end position="120"/>
    </location>
</feature>
<dbReference type="GO" id="GO:0003682">
    <property type="term" value="F:chromatin binding"/>
    <property type="evidence" value="ECO:0007669"/>
    <property type="project" value="TreeGrafter"/>
</dbReference>
<dbReference type="OrthoDB" id="498590at2759"/>
<evidence type="ECO:0000313" key="3">
    <source>
        <dbReference type="EMBL" id="EKD14777.1"/>
    </source>
</evidence>
<proteinExistence type="predicted"/>
<dbReference type="GO" id="GO:0008278">
    <property type="term" value="C:cohesin complex"/>
    <property type="evidence" value="ECO:0007669"/>
    <property type="project" value="TreeGrafter"/>
</dbReference>
<feature type="compositionally biased region" description="Acidic residues" evidence="1">
    <location>
        <begin position="1112"/>
        <end position="1133"/>
    </location>
</feature>
<accession>K1WQY9</accession>
<reference evidence="3 4" key="1">
    <citation type="journal article" date="2012" name="BMC Genomics">
        <title>Sequencing the genome of Marssonina brunnea reveals fungus-poplar co-evolution.</title>
        <authorList>
            <person name="Zhu S."/>
            <person name="Cao Y.-Z."/>
            <person name="Jiang C."/>
            <person name="Tan B.-Y."/>
            <person name="Wang Z."/>
            <person name="Feng S."/>
            <person name="Zhang L."/>
            <person name="Su X.-H."/>
            <person name="Brejova B."/>
            <person name="Vinar T."/>
            <person name="Xu M."/>
            <person name="Wang M.-X."/>
            <person name="Zhang S.-G."/>
            <person name="Huang M.-R."/>
            <person name="Wu R."/>
            <person name="Zhou Y."/>
        </authorList>
    </citation>
    <scope>NUCLEOTIDE SEQUENCE [LARGE SCALE GENOMIC DNA]</scope>
    <source>
        <strain evidence="3 4">MB_m1</strain>
    </source>
</reference>
<dbReference type="PANTHER" id="PTHR11199:SF0">
    <property type="entry name" value="LD34181P-RELATED"/>
    <property type="match status" value="1"/>
</dbReference>
<feature type="compositionally biased region" description="Low complexity" evidence="1">
    <location>
        <begin position="1151"/>
        <end position="1161"/>
    </location>
</feature>